<dbReference type="AlphaFoldDB" id="A0A4Y2QCX9"/>
<proteinExistence type="predicted"/>
<dbReference type="PROSITE" id="PS50097">
    <property type="entry name" value="BTB"/>
    <property type="match status" value="1"/>
</dbReference>
<comment type="caution">
    <text evidence="3">The sequence shown here is derived from an EMBL/GenBank/DDBJ whole genome shotgun (WGS) entry which is preliminary data.</text>
</comment>
<dbReference type="PANTHER" id="PTHR24413">
    <property type="entry name" value="SPECKLE-TYPE POZ PROTEIN"/>
    <property type="match status" value="1"/>
</dbReference>
<name>A0A4Y2QCX9_ARAVE</name>
<gene>
    <name evidence="3" type="primary">Tdpoz3_33</name>
    <name evidence="3" type="ORF">AVEN_72288_1</name>
</gene>
<dbReference type="InterPro" id="IPR008974">
    <property type="entry name" value="TRAF-like"/>
</dbReference>
<dbReference type="Proteomes" id="UP000499080">
    <property type="component" value="Unassembled WGS sequence"/>
</dbReference>
<dbReference type="CDD" id="cd18186">
    <property type="entry name" value="BTB_POZ_ZBTB_KLHL-like"/>
    <property type="match status" value="1"/>
</dbReference>
<dbReference type="Pfam" id="PF00651">
    <property type="entry name" value="BTB"/>
    <property type="match status" value="1"/>
</dbReference>
<dbReference type="OrthoDB" id="6359816at2759"/>
<dbReference type="CDD" id="cd00121">
    <property type="entry name" value="MATH"/>
    <property type="match status" value="1"/>
</dbReference>
<accession>A0A4Y2QCX9</accession>
<keyword evidence="4" id="KW-1185">Reference proteome</keyword>
<dbReference type="SMART" id="SM00225">
    <property type="entry name" value="BTB"/>
    <property type="match status" value="1"/>
</dbReference>
<dbReference type="SUPFAM" id="SSF49599">
    <property type="entry name" value="TRAF domain-like"/>
    <property type="match status" value="1"/>
</dbReference>
<organism evidence="3 4">
    <name type="scientific">Araneus ventricosus</name>
    <name type="common">Orbweaver spider</name>
    <name type="synonym">Epeira ventricosa</name>
    <dbReference type="NCBI Taxonomy" id="182803"/>
    <lineage>
        <taxon>Eukaryota</taxon>
        <taxon>Metazoa</taxon>
        <taxon>Ecdysozoa</taxon>
        <taxon>Arthropoda</taxon>
        <taxon>Chelicerata</taxon>
        <taxon>Arachnida</taxon>
        <taxon>Araneae</taxon>
        <taxon>Araneomorphae</taxon>
        <taxon>Entelegynae</taxon>
        <taxon>Araneoidea</taxon>
        <taxon>Araneidae</taxon>
        <taxon>Araneus</taxon>
    </lineage>
</organism>
<evidence type="ECO:0000259" key="2">
    <source>
        <dbReference type="PROSITE" id="PS50144"/>
    </source>
</evidence>
<dbReference type="SUPFAM" id="SSF54695">
    <property type="entry name" value="POZ domain"/>
    <property type="match status" value="1"/>
</dbReference>
<evidence type="ECO:0000313" key="3">
    <source>
        <dbReference type="EMBL" id="GBN61419.1"/>
    </source>
</evidence>
<feature type="domain" description="MATH" evidence="2">
    <location>
        <begin position="7"/>
        <end position="135"/>
    </location>
</feature>
<feature type="domain" description="BTB" evidence="1">
    <location>
        <begin position="334"/>
        <end position="401"/>
    </location>
</feature>
<dbReference type="InterPro" id="IPR002083">
    <property type="entry name" value="MATH/TRAF_dom"/>
</dbReference>
<dbReference type="InterPro" id="IPR011333">
    <property type="entry name" value="SKP1/BTB/POZ_sf"/>
</dbReference>
<dbReference type="GO" id="GO:0030163">
    <property type="term" value="P:protein catabolic process"/>
    <property type="evidence" value="ECO:0007669"/>
    <property type="project" value="UniProtKB-ARBA"/>
</dbReference>
<dbReference type="Pfam" id="PF22486">
    <property type="entry name" value="MATH_2"/>
    <property type="match status" value="1"/>
</dbReference>
<dbReference type="Gene3D" id="2.60.210.10">
    <property type="entry name" value="Apoptosis, Tumor Necrosis Factor Receptor Associated Protein 2, Chain A"/>
    <property type="match status" value="1"/>
</dbReference>
<evidence type="ECO:0000259" key="1">
    <source>
        <dbReference type="PROSITE" id="PS50097"/>
    </source>
</evidence>
<dbReference type="EMBL" id="BGPR01013612">
    <property type="protein sequence ID" value="GBN61419.1"/>
    <property type="molecule type" value="Genomic_DNA"/>
</dbReference>
<sequence>MSENRKCFTFIWKIKNFNFCSSNSGIHSPVFFAHVLGGTNWTVYLYSDDKDLPGCLSCYIRRQNDSGPQLLQLDYELSLLAGNGSVLYSEIFLKKLYMTFNTDWKTALHVNKDEVFLHKKDLFMPDDTLTIRCRMWNSQDSISQSESCFVETSIKTQCKSFVGTITKLRCLGPGEIYPICIISSKENFLSSMKLCAVADDKLVIKMFANQKFFRPYRYKIFLRDIYGNKVKYGQGECHDSKLHCFPLTLSKEHLMENKRYYFPKNILTIECEIIFSTGKLIKNVELEYGFDFQDTQECISNALKTNLSSEESHSESFTTLKDDLNSLFKDGVLCDTELKTATETFPAHIAVLSARSSVFKSVFTNDMKKKTNKCVVINDLDADTVHRMLLYMYNDRLDDLEYESAKNLYFAAHKYNIVPLKHKCSNFLKQYILLKNCCDVLFLADKHQDEDLKNAVQDYITKNDKVVLFSDEWKNLEKNHPQLTIEVLRDVCMKKRS</sequence>
<protein>
    <submittedName>
        <fullName evidence="3">TD and POZ domain-containing protein 3</fullName>
    </submittedName>
</protein>
<dbReference type="Gene3D" id="3.30.710.10">
    <property type="entry name" value="Potassium Channel Kv1.1, Chain A"/>
    <property type="match status" value="1"/>
</dbReference>
<dbReference type="InterPro" id="IPR000210">
    <property type="entry name" value="BTB/POZ_dom"/>
</dbReference>
<dbReference type="Gene3D" id="1.25.40.420">
    <property type="match status" value="1"/>
</dbReference>
<evidence type="ECO:0000313" key="4">
    <source>
        <dbReference type="Proteomes" id="UP000499080"/>
    </source>
</evidence>
<reference evidence="3 4" key="1">
    <citation type="journal article" date="2019" name="Sci. Rep.">
        <title>Orb-weaving spider Araneus ventricosus genome elucidates the spidroin gene catalogue.</title>
        <authorList>
            <person name="Kono N."/>
            <person name="Nakamura H."/>
            <person name="Ohtoshi R."/>
            <person name="Moran D.A.P."/>
            <person name="Shinohara A."/>
            <person name="Yoshida Y."/>
            <person name="Fujiwara M."/>
            <person name="Mori M."/>
            <person name="Tomita M."/>
            <person name="Arakawa K."/>
        </authorList>
    </citation>
    <scope>NUCLEOTIDE SEQUENCE [LARGE SCALE GENOMIC DNA]</scope>
</reference>
<dbReference type="PROSITE" id="PS50144">
    <property type="entry name" value="MATH"/>
    <property type="match status" value="1"/>
</dbReference>